<dbReference type="Gene3D" id="3.40.50.720">
    <property type="entry name" value="NAD(P)-binding Rossmann-like Domain"/>
    <property type="match status" value="1"/>
</dbReference>
<organism evidence="2 3">
    <name type="scientific">Actinoallomurus spadix</name>
    <dbReference type="NCBI Taxonomy" id="79912"/>
    <lineage>
        <taxon>Bacteria</taxon>
        <taxon>Bacillati</taxon>
        <taxon>Actinomycetota</taxon>
        <taxon>Actinomycetes</taxon>
        <taxon>Streptosporangiales</taxon>
        <taxon>Thermomonosporaceae</taxon>
        <taxon>Actinoallomurus</taxon>
    </lineage>
</organism>
<name>A0ABN0XMI0_9ACTN</name>
<keyword evidence="3" id="KW-1185">Reference proteome</keyword>
<reference evidence="2 3" key="1">
    <citation type="journal article" date="2019" name="Int. J. Syst. Evol. Microbiol.">
        <title>The Global Catalogue of Microorganisms (GCM) 10K type strain sequencing project: providing services to taxonomists for standard genome sequencing and annotation.</title>
        <authorList>
            <consortium name="The Broad Institute Genomics Platform"/>
            <consortium name="The Broad Institute Genome Sequencing Center for Infectious Disease"/>
            <person name="Wu L."/>
            <person name="Ma J."/>
        </authorList>
    </citation>
    <scope>NUCLEOTIDE SEQUENCE [LARGE SCALE GENOMIC DNA]</scope>
    <source>
        <strain evidence="2 3">JCM 3146</strain>
    </source>
</reference>
<dbReference type="SUPFAM" id="SSF51735">
    <property type="entry name" value="NAD(P)-binding Rossmann-fold domains"/>
    <property type="match status" value="1"/>
</dbReference>
<gene>
    <name evidence="2" type="ORF">GCM10010151_67320</name>
</gene>
<dbReference type="Proteomes" id="UP001501822">
    <property type="component" value="Unassembled WGS sequence"/>
</dbReference>
<dbReference type="EMBL" id="BAAABM010000066">
    <property type="protein sequence ID" value="GAA0367938.1"/>
    <property type="molecule type" value="Genomic_DNA"/>
</dbReference>
<feature type="domain" description="NAD-dependent epimerase/dehydratase" evidence="1">
    <location>
        <begin position="5"/>
        <end position="213"/>
    </location>
</feature>
<dbReference type="Pfam" id="PF01370">
    <property type="entry name" value="Epimerase"/>
    <property type="match status" value="1"/>
</dbReference>
<protein>
    <submittedName>
        <fullName evidence="2">NAD-dependent epimerase/dehydratase family protein</fullName>
    </submittedName>
</protein>
<dbReference type="RefSeq" id="WP_343886820.1">
    <property type="nucleotide sequence ID" value="NZ_BAAABM010000066.1"/>
</dbReference>
<evidence type="ECO:0000313" key="3">
    <source>
        <dbReference type="Proteomes" id="UP001501822"/>
    </source>
</evidence>
<comment type="caution">
    <text evidence="2">The sequence shown here is derived from an EMBL/GenBank/DDBJ whole genome shotgun (WGS) entry which is preliminary data.</text>
</comment>
<accession>A0ABN0XMI0</accession>
<dbReference type="PANTHER" id="PTHR48079">
    <property type="entry name" value="PROTEIN YEEZ"/>
    <property type="match status" value="1"/>
</dbReference>
<sequence length="300" mass="31356">MTMRIFLTGASGYLGGVLTEHFIAVGHHVSALARSQAARDRVTGLGAEAVSGDLADTAALRLAAERADAVVHAAADLADFAAMSELEGPALAAMLDGLRPGSPFIYTSTGMVYRDTQGVTVDEDTPVDPESAPQPFKVLGERQVLAAEGPAVTVIRAGLIYGRNGSGLLQGLIAGGRAQGVVTYIGDGANEWSSVHVDDLARLYVAALAQAERRLIVNAAARERTPMRRIVEAVADVAGARPVSITLEQAQQTFGPFAGLLTRSSPMDPSRAERVLGWKPVEPGILDELRTGSYAAARSA</sequence>
<dbReference type="InterPro" id="IPR036291">
    <property type="entry name" value="NAD(P)-bd_dom_sf"/>
</dbReference>
<evidence type="ECO:0000259" key="1">
    <source>
        <dbReference type="Pfam" id="PF01370"/>
    </source>
</evidence>
<dbReference type="PANTHER" id="PTHR48079:SF6">
    <property type="entry name" value="NAD(P)-BINDING DOMAIN-CONTAINING PROTEIN-RELATED"/>
    <property type="match status" value="1"/>
</dbReference>
<proteinExistence type="predicted"/>
<dbReference type="InterPro" id="IPR051783">
    <property type="entry name" value="NAD(P)-dependent_oxidoreduct"/>
</dbReference>
<evidence type="ECO:0000313" key="2">
    <source>
        <dbReference type="EMBL" id="GAA0367938.1"/>
    </source>
</evidence>
<dbReference type="InterPro" id="IPR001509">
    <property type="entry name" value="Epimerase_deHydtase"/>
</dbReference>